<comment type="caution">
    <text evidence="1">The sequence shown here is derived from an EMBL/GenBank/DDBJ whole genome shotgun (WGS) entry which is preliminary data.</text>
</comment>
<keyword evidence="2" id="KW-1185">Reference proteome</keyword>
<sequence>MSFRRYLAEARPWKAIKYRSPQRPRYTTPRYSRFGPRDLDLSAITQDQCADQGTADGHCHDVKPMEPLAPYPRYVASSFI</sequence>
<dbReference type="AlphaFoldDB" id="A0A4C1SM78"/>
<accession>A0A4C1SM78</accession>
<dbReference type="EMBL" id="BGZK01003612">
    <property type="protein sequence ID" value="GBP02996.1"/>
    <property type="molecule type" value="Genomic_DNA"/>
</dbReference>
<dbReference type="Proteomes" id="UP000299102">
    <property type="component" value="Unassembled WGS sequence"/>
</dbReference>
<gene>
    <name evidence="1" type="ORF">EVAR_101551_1</name>
</gene>
<organism evidence="1 2">
    <name type="scientific">Eumeta variegata</name>
    <name type="common">Bagworm moth</name>
    <name type="synonym">Eumeta japonica</name>
    <dbReference type="NCBI Taxonomy" id="151549"/>
    <lineage>
        <taxon>Eukaryota</taxon>
        <taxon>Metazoa</taxon>
        <taxon>Ecdysozoa</taxon>
        <taxon>Arthropoda</taxon>
        <taxon>Hexapoda</taxon>
        <taxon>Insecta</taxon>
        <taxon>Pterygota</taxon>
        <taxon>Neoptera</taxon>
        <taxon>Endopterygota</taxon>
        <taxon>Lepidoptera</taxon>
        <taxon>Glossata</taxon>
        <taxon>Ditrysia</taxon>
        <taxon>Tineoidea</taxon>
        <taxon>Psychidae</taxon>
        <taxon>Oiketicinae</taxon>
        <taxon>Eumeta</taxon>
    </lineage>
</organism>
<evidence type="ECO:0000313" key="2">
    <source>
        <dbReference type="Proteomes" id="UP000299102"/>
    </source>
</evidence>
<protein>
    <submittedName>
        <fullName evidence="1">Uncharacterized protein</fullName>
    </submittedName>
</protein>
<proteinExistence type="predicted"/>
<name>A0A4C1SM78_EUMVA</name>
<reference evidence="1 2" key="1">
    <citation type="journal article" date="2019" name="Commun. Biol.">
        <title>The bagworm genome reveals a unique fibroin gene that provides high tensile strength.</title>
        <authorList>
            <person name="Kono N."/>
            <person name="Nakamura H."/>
            <person name="Ohtoshi R."/>
            <person name="Tomita M."/>
            <person name="Numata K."/>
            <person name="Arakawa K."/>
        </authorList>
    </citation>
    <scope>NUCLEOTIDE SEQUENCE [LARGE SCALE GENOMIC DNA]</scope>
</reference>
<evidence type="ECO:0000313" key="1">
    <source>
        <dbReference type="EMBL" id="GBP02996.1"/>
    </source>
</evidence>